<protein>
    <recommendedName>
        <fullName evidence="2">Dienelactone hydrolase domain-containing protein</fullName>
    </recommendedName>
</protein>
<organism evidence="3 4">
    <name type="scientific">Streptomyces thermoalcalitolerans</name>
    <dbReference type="NCBI Taxonomy" id="65605"/>
    <lineage>
        <taxon>Bacteria</taxon>
        <taxon>Bacillati</taxon>
        <taxon>Actinomycetota</taxon>
        <taxon>Actinomycetes</taxon>
        <taxon>Kitasatosporales</taxon>
        <taxon>Streptomycetaceae</taxon>
        <taxon>Streptomyces</taxon>
    </lineage>
</organism>
<evidence type="ECO:0000313" key="4">
    <source>
        <dbReference type="Proteomes" id="UP001501005"/>
    </source>
</evidence>
<dbReference type="SUPFAM" id="SSF53474">
    <property type="entry name" value="alpha/beta-Hydrolases"/>
    <property type="match status" value="1"/>
</dbReference>
<gene>
    <name evidence="3" type="ORF">GCM10009549_51470</name>
</gene>
<feature type="domain" description="Dienelactone hydrolase" evidence="2">
    <location>
        <begin position="46"/>
        <end position="193"/>
    </location>
</feature>
<accession>A0ABN1PK48</accession>
<dbReference type="InterPro" id="IPR002925">
    <property type="entry name" value="Dienelactn_hydro"/>
</dbReference>
<dbReference type="Pfam" id="PF01738">
    <property type="entry name" value="DLH"/>
    <property type="match status" value="1"/>
</dbReference>
<comment type="caution">
    <text evidence="3">The sequence shown here is derived from an EMBL/GenBank/DDBJ whole genome shotgun (WGS) entry which is preliminary data.</text>
</comment>
<dbReference type="PANTHER" id="PTHR22946:SF0">
    <property type="entry name" value="DIENELACTONE HYDROLASE DOMAIN-CONTAINING PROTEIN"/>
    <property type="match status" value="1"/>
</dbReference>
<dbReference type="EMBL" id="BAAAHG010000062">
    <property type="protein sequence ID" value="GAA0928827.1"/>
    <property type="molecule type" value="Genomic_DNA"/>
</dbReference>
<dbReference type="InterPro" id="IPR029058">
    <property type="entry name" value="AB_hydrolase_fold"/>
</dbReference>
<evidence type="ECO:0000256" key="1">
    <source>
        <dbReference type="ARBA" id="ARBA00008645"/>
    </source>
</evidence>
<keyword evidence="4" id="KW-1185">Reference proteome</keyword>
<dbReference type="InterPro" id="IPR050261">
    <property type="entry name" value="FrsA_esterase"/>
</dbReference>
<dbReference type="Proteomes" id="UP001501005">
    <property type="component" value="Unassembled WGS sequence"/>
</dbReference>
<name>A0ABN1PK48_9ACTN</name>
<proteinExistence type="inferred from homology"/>
<evidence type="ECO:0000259" key="2">
    <source>
        <dbReference type="Pfam" id="PF01738"/>
    </source>
</evidence>
<evidence type="ECO:0000313" key="3">
    <source>
        <dbReference type="EMBL" id="GAA0928827.1"/>
    </source>
</evidence>
<reference evidence="3 4" key="1">
    <citation type="journal article" date="2019" name="Int. J. Syst. Evol. Microbiol.">
        <title>The Global Catalogue of Microorganisms (GCM) 10K type strain sequencing project: providing services to taxonomists for standard genome sequencing and annotation.</title>
        <authorList>
            <consortium name="The Broad Institute Genomics Platform"/>
            <consortium name="The Broad Institute Genome Sequencing Center for Infectious Disease"/>
            <person name="Wu L."/>
            <person name="Ma J."/>
        </authorList>
    </citation>
    <scope>NUCLEOTIDE SEQUENCE [LARGE SCALE GENOMIC DNA]</scope>
    <source>
        <strain evidence="3 4">JCM 10673</strain>
    </source>
</reference>
<comment type="similarity">
    <text evidence="1">Belongs to the AB hydrolase superfamily.</text>
</comment>
<dbReference type="Gene3D" id="3.40.50.1820">
    <property type="entry name" value="alpha/beta hydrolase"/>
    <property type="match status" value="1"/>
</dbReference>
<sequence length="220" mass="23682">MISMISEMVSVPADRLTLSGDFVVPDASRATVLFVHGVHTSRHNPATQSVAAELHRAGFGTLAMDLFSETEGRRPEAMGERRVDIDMLGRRLIAAVDWLKAQPDTRTLPVILFAAGAEAAAALTAAAALPDEVSAVVSWAGQPELADAVLERIRVPVLFVEGGEDPEDLRSSRRTAERITGPHAVREVPGASHRLQEPGALDRAAAVIEEWFTEVRRPAP</sequence>
<dbReference type="PANTHER" id="PTHR22946">
    <property type="entry name" value="DIENELACTONE HYDROLASE DOMAIN-CONTAINING PROTEIN-RELATED"/>
    <property type="match status" value="1"/>
</dbReference>